<organism evidence="1 2">
    <name type="scientific">Helianthus annuus</name>
    <name type="common">Common sunflower</name>
    <dbReference type="NCBI Taxonomy" id="4232"/>
    <lineage>
        <taxon>Eukaryota</taxon>
        <taxon>Viridiplantae</taxon>
        <taxon>Streptophyta</taxon>
        <taxon>Embryophyta</taxon>
        <taxon>Tracheophyta</taxon>
        <taxon>Spermatophyta</taxon>
        <taxon>Magnoliopsida</taxon>
        <taxon>eudicotyledons</taxon>
        <taxon>Gunneridae</taxon>
        <taxon>Pentapetalae</taxon>
        <taxon>asterids</taxon>
        <taxon>campanulids</taxon>
        <taxon>Asterales</taxon>
        <taxon>Asteraceae</taxon>
        <taxon>Asteroideae</taxon>
        <taxon>Heliantheae alliance</taxon>
        <taxon>Heliantheae</taxon>
        <taxon>Helianthus</taxon>
    </lineage>
</organism>
<evidence type="ECO:0000313" key="2">
    <source>
        <dbReference type="Proteomes" id="UP000215914"/>
    </source>
</evidence>
<dbReference type="Proteomes" id="UP000215914">
    <property type="component" value="Unassembled WGS sequence"/>
</dbReference>
<sequence length="47" mass="5426">MEFAHTTDVGQVPYLAMVLVHNKVKHTNTIIIPSIYITTIYIFNNYT</sequence>
<dbReference type="AlphaFoldDB" id="A0A9K3MWT1"/>
<name>A0A9K3MWT1_HELAN</name>
<protein>
    <submittedName>
        <fullName evidence="1">Uncharacterized protein</fullName>
    </submittedName>
</protein>
<dbReference type="EMBL" id="MNCJ02000327">
    <property type="protein sequence ID" value="KAF5778655.1"/>
    <property type="molecule type" value="Genomic_DNA"/>
</dbReference>
<dbReference type="Gramene" id="mRNA:HanXRQr2_Chr12g0550011">
    <property type="protein sequence ID" value="mRNA:HanXRQr2_Chr12g0550011"/>
    <property type="gene ID" value="HanXRQr2_Chr12g0550011"/>
</dbReference>
<evidence type="ECO:0000313" key="1">
    <source>
        <dbReference type="EMBL" id="KAF5778655.1"/>
    </source>
</evidence>
<reference evidence="1" key="1">
    <citation type="journal article" date="2017" name="Nature">
        <title>The sunflower genome provides insights into oil metabolism, flowering and Asterid evolution.</title>
        <authorList>
            <person name="Badouin H."/>
            <person name="Gouzy J."/>
            <person name="Grassa C.J."/>
            <person name="Murat F."/>
            <person name="Staton S.E."/>
            <person name="Cottret L."/>
            <person name="Lelandais-Briere C."/>
            <person name="Owens G.L."/>
            <person name="Carrere S."/>
            <person name="Mayjonade B."/>
            <person name="Legrand L."/>
            <person name="Gill N."/>
            <person name="Kane N.C."/>
            <person name="Bowers J.E."/>
            <person name="Hubner S."/>
            <person name="Bellec A."/>
            <person name="Berard A."/>
            <person name="Berges H."/>
            <person name="Blanchet N."/>
            <person name="Boniface M.C."/>
            <person name="Brunel D."/>
            <person name="Catrice O."/>
            <person name="Chaidir N."/>
            <person name="Claudel C."/>
            <person name="Donnadieu C."/>
            <person name="Faraut T."/>
            <person name="Fievet G."/>
            <person name="Helmstetter N."/>
            <person name="King M."/>
            <person name="Knapp S.J."/>
            <person name="Lai Z."/>
            <person name="Le Paslier M.C."/>
            <person name="Lippi Y."/>
            <person name="Lorenzon L."/>
            <person name="Mandel J.R."/>
            <person name="Marage G."/>
            <person name="Marchand G."/>
            <person name="Marquand E."/>
            <person name="Bret-Mestries E."/>
            <person name="Morien E."/>
            <person name="Nambeesan S."/>
            <person name="Nguyen T."/>
            <person name="Pegot-Espagnet P."/>
            <person name="Pouilly N."/>
            <person name="Raftis F."/>
            <person name="Sallet E."/>
            <person name="Schiex T."/>
            <person name="Thomas J."/>
            <person name="Vandecasteele C."/>
            <person name="Vares D."/>
            <person name="Vear F."/>
            <person name="Vautrin S."/>
            <person name="Crespi M."/>
            <person name="Mangin B."/>
            <person name="Burke J.M."/>
            <person name="Salse J."/>
            <person name="Munos S."/>
            <person name="Vincourt P."/>
            <person name="Rieseberg L.H."/>
            <person name="Langlade N.B."/>
        </authorList>
    </citation>
    <scope>NUCLEOTIDE SEQUENCE</scope>
    <source>
        <tissue evidence="1">Leaves</tissue>
    </source>
</reference>
<comment type="caution">
    <text evidence="1">The sequence shown here is derived from an EMBL/GenBank/DDBJ whole genome shotgun (WGS) entry which is preliminary data.</text>
</comment>
<gene>
    <name evidence="1" type="ORF">HanXRQr2_Chr12g0550011</name>
</gene>
<accession>A0A9K3MWT1</accession>
<proteinExistence type="predicted"/>
<reference evidence="1" key="2">
    <citation type="submission" date="2020-06" db="EMBL/GenBank/DDBJ databases">
        <title>Helianthus annuus Genome sequencing and assembly Release 2.</title>
        <authorList>
            <person name="Gouzy J."/>
            <person name="Langlade N."/>
            <person name="Munos S."/>
        </authorList>
    </citation>
    <scope>NUCLEOTIDE SEQUENCE</scope>
    <source>
        <tissue evidence="1">Leaves</tissue>
    </source>
</reference>
<keyword evidence="2" id="KW-1185">Reference proteome</keyword>